<accession>A0AAD5S185</accession>
<feature type="compositionally biased region" description="Basic and acidic residues" evidence="1">
    <location>
        <begin position="266"/>
        <end position="279"/>
    </location>
</feature>
<sequence>MKTVEMGDKFDGEGKKGSDVEDGELGPGMLKSREGSVSSQDSVLEEEEDVASDNDLDNRIKAYEIEHSRPQSLPTSPRLSERPVLTPLTIDVLTPDPALHTTEPSTSPYKSYHPSPLSHITLPRNPTTSSPRPSTVLELPNSDRISSISLASPHPTKPRERTASTFSRRSVRSQTKRQSLLSPAPKLAETVSCFTDEDDQLRSRVELKRIRSGSASGSIRGTSSFAMSVRGMGMAGSPNTENLLHSKLATTQHDASANGVSVTDLDSQHDGGEGGREERVTNLDEVDDFGAQDQLAEMRGGKDFVSRWTLKGRDIVPMPSRQMNWVVVCVGVASLTYFVGQVGVWCFEGLVWDNMMWMLTDLALYEL</sequence>
<dbReference type="EMBL" id="JADGJD010002678">
    <property type="protein sequence ID" value="KAJ3029834.1"/>
    <property type="molecule type" value="Genomic_DNA"/>
</dbReference>
<keyword evidence="4" id="KW-1185">Reference proteome</keyword>
<feature type="compositionally biased region" description="Acidic residues" evidence="1">
    <location>
        <begin position="43"/>
        <end position="55"/>
    </location>
</feature>
<keyword evidence="2" id="KW-0472">Membrane</keyword>
<evidence type="ECO:0000256" key="1">
    <source>
        <dbReference type="SAM" id="MobiDB-lite"/>
    </source>
</evidence>
<keyword evidence="2" id="KW-1133">Transmembrane helix</keyword>
<comment type="caution">
    <text evidence="3">The sequence shown here is derived from an EMBL/GenBank/DDBJ whole genome shotgun (WGS) entry which is preliminary data.</text>
</comment>
<gene>
    <name evidence="3" type="ORF">HK097_005709</name>
</gene>
<feature type="region of interest" description="Disordered" evidence="1">
    <location>
        <begin position="1"/>
        <end position="184"/>
    </location>
</feature>
<feature type="compositionally biased region" description="Low complexity" evidence="1">
    <location>
        <begin position="126"/>
        <end position="135"/>
    </location>
</feature>
<evidence type="ECO:0000313" key="4">
    <source>
        <dbReference type="Proteomes" id="UP001212841"/>
    </source>
</evidence>
<dbReference type="Proteomes" id="UP001212841">
    <property type="component" value="Unassembled WGS sequence"/>
</dbReference>
<name>A0AAD5S185_9FUNG</name>
<organism evidence="3 4">
    <name type="scientific">Rhizophlyctis rosea</name>
    <dbReference type="NCBI Taxonomy" id="64517"/>
    <lineage>
        <taxon>Eukaryota</taxon>
        <taxon>Fungi</taxon>
        <taxon>Fungi incertae sedis</taxon>
        <taxon>Chytridiomycota</taxon>
        <taxon>Chytridiomycota incertae sedis</taxon>
        <taxon>Chytridiomycetes</taxon>
        <taxon>Rhizophlyctidales</taxon>
        <taxon>Rhizophlyctidaceae</taxon>
        <taxon>Rhizophlyctis</taxon>
    </lineage>
</organism>
<protein>
    <submittedName>
        <fullName evidence="3">Uncharacterized protein</fullName>
    </submittedName>
</protein>
<dbReference type="AlphaFoldDB" id="A0AAD5S185"/>
<feature type="compositionally biased region" description="Basic and acidic residues" evidence="1">
    <location>
        <begin position="56"/>
        <end position="69"/>
    </location>
</feature>
<feature type="transmembrane region" description="Helical" evidence="2">
    <location>
        <begin position="325"/>
        <end position="347"/>
    </location>
</feature>
<evidence type="ECO:0000256" key="2">
    <source>
        <dbReference type="SAM" id="Phobius"/>
    </source>
</evidence>
<keyword evidence="2" id="KW-0812">Transmembrane</keyword>
<evidence type="ECO:0000313" key="3">
    <source>
        <dbReference type="EMBL" id="KAJ3029834.1"/>
    </source>
</evidence>
<proteinExistence type="predicted"/>
<feature type="compositionally biased region" description="Polar residues" evidence="1">
    <location>
        <begin position="255"/>
        <end position="265"/>
    </location>
</feature>
<feature type="region of interest" description="Disordered" evidence="1">
    <location>
        <begin position="255"/>
        <end position="279"/>
    </location>
</feature>
<feature type="compositionally biased region" description="Basic and acidic residues" evidence="1">
    <location>
        <begin position="1"/>
        <end position="19"/>
    </location>
</feature>
<reference evidence="3" key="1">
    <citation type="submission" date="2020-05" db="EMBL/GenBank/DDBJ databases">
        <title>Phylogenomic resolution of chytrid fungi.</title>
        <authorList>
            <person name="Stajich J.E."/>
            <person name="Amses K."/>
            <person name="Simmons R."/>
            <person name="Seto K."/>
            <person name="Myers J."/>
            <person name="Bonds A."/>
            <person name="Quandt C.A."/>
            <person name="Barry K."/>
            <person name="Liu P."/>
            <person name="Grigoriev I."/>
            <person name="Longcore J.E."/>
            <person name="James T.Y."/>
        </authorList>
    </citation>
    <scope>NUCLEOTIDE SEQUENCE</scope>
    <source>
        <strain evidence="3">JEL0318</strain>
    </source>
</reference>